<evidence type="ECO:0000259" key="15">
    <source>
        <dbReference type="PROSITE" id="PS51094"/>
    </source>
</evidence>
<dbReference type="Pfam" id="PF00359">
    <property type="entry name" value="PTS_EIIA_2"/>
    <property type="match status" value="1"/>
</dbReference>
<evidence type="ECO:0000256" key="11">
    <source>
        <dbReference type="ARBA" id="ARBA00022683"/>
    </source>
</evidence>
<keyword evidence="11" id="KW-0598">Phosphotransferase system</keyword>
<comment type="cofactor">
    <cofactor evidence="2">
        <name>Mg(2+)</name>
        <dbReference type="ChEBI" id="CHEBI:18420"/>
    </cofactor>
</comment>
<dbReference type="PANTHER" id="PTHR46244:SF6">
    <property type="entry name" value="PHOSPHOENOLPYRUVATE-PROTEIN PHOSPHOTRANSFERASE"/>
    <property type="match status" value="1"/>
</dbReference>
<dbReference type="GO" id="GO:0008965">
    <property type="term" value="F:phosphoenolpyruvate-protein phosphotransferase activity"/>
    <property type="evidence" value="ECO:0007669"/>
    <property type="project" value="UniProtKB-EC"/>
</dbReference>
<evidence type="ECO:0000256" key="8">
    <source>
        <dbReference type="ARBA" id="ARBA00022553"/>
    </source>
</evidence>
<dbReference type="InterPro" id="IPR018274">
    <property type="entry name" value="PEP_util_AS"/>
</dbReference>
<organism evidence="17 18">
    <name type="scientific">Roseomonas genomospecies 6</name>
    <dbReference type="NCBI Taxonomy" id="214106"/>
    <lineage>
        <taxon>Bacteria</taxon>
        <taxon>Pseudomonadati</taxon>
        <taxon>Pseudomonadota</taxon>
        <taxon>Alphaproteobacteria</taxon>
        <taxon>Acetobacterales</taxon>
        <taxon>Roseomonadaceae</taxon>
        <taxon>Roseomonas</taxon>
    </lineage>
</organism>
<dbReference type="Gene3D" id="3.20.20.60">
    <property type="entry name" value="Phosphoenolpyruvate-binding domains"/>
    <property type="match status" value="1"/>
</dbReference>
<keyword evidence="18" id="KW-1185">Reference proteome</keyword>
<dbReference type="NCBIfam" id="TIGR01417">
    <property type="entry name" value="PTS_I_fam"/>
    <property type="match status" value="1"/>
</dbReference>
<dbReference type="CDD" id="cd00367">
    <property type="entry name" value="PTS-HPr_like"/>
    <property type="match status" value="1"/>
</dbReference>
<dbReference type="SUPFAM" id="SSF47831">
    <property type="entry name" value="Enzyme I of the PEP:sugar phosphotransferase system HPr-binding (sub)domain"/>
    <property type="match status" value="1"/>
</dbReference>
<dbReference type="SUPFAM" id="SSF55594">
    <property type="entry name" value="HPr-like"/>
    <property type="match status" value="1"/>
</dbReference>
<evidence type="ECO:0000256" key="1">
    <source>
        <dbReference type="ARBA" id="ARBA00000683"/>
    </source>
</evidence>
<dbReference type="PROSITE" id="PS51350">
    <property type="entry name" value="PTS_HPR_DOM"/>
    <property type="match status" value="1"/>
</dbReference>
<dbReference type="AlphaFoldDB" id="A0A9W7KQA7"/>
<dbReference type="InterPro" id="IPR006318">
    <property type="entry name" value="PTS_EI-like"/>
</dbReference>
<dbReference type="InterPro" id="IPR050499">
    <property type="entry name" value="PEP-utilizing_PTS_enzyme"/>
</dbReference>
<keyword evidence="8" id="KW-0597">Phosphoprotein</keyword>
<dbReference type="Pfam" id="PF05524">
    <property type="entry name" value="PEP-utilisers_N"/>
    <property type="match status" value="1"/>
</dbReference>
<reference evidence="17 18" key="1">
    <citation type="submission" date="2018-07" db="EMBL/GenBank/DDBJ databases">
        <title>Genome sequence of Azospirillum sp. ATCC 49961.</title>
        <authorList>
            <person name="Sant'Anna F.H."/>
            <person name="Baldani J.I."/>
            <person name="Zilli J.E."/>
            <person name="Reis V.M."/>
            <person name="Hartmann A."/>
            <person name="Cruz L."/>
            <person name="de Souza E.M."/>
            <person name="de Oliveira Pedrosa F."/>
            <person name="Passaglia L.M.P."/>
        </authorList>
    </citation>
    <scope>NUCLEOTIDE SEQUENCE [LARGE SCALE GENOMIC DNA]</scope>
    <source>
        <strain evidence="17 18">ATCC 49961</strain>
    </source>
</reference>
<keyword evidence="9" id="KW-0762">Sugar transport</keyword>
<comment type="catalytic activity">
    <reaction evidence="1">
        <text>L-histidyl-[protein] + phosphoenolpyruvate = N(pros)-phospho-L-histidyl-[protein] + pyruvate</text>
        <dbReference type="Rhea" id="RHEA:23880"/>
        <dbReference type="Rhea" id="RHEA-COMP:9745"/>
        <dbReference type="Rhea" id="RHEA-COMP:9746"/>
        <dbReference type="ChEBI" id="CHEBI:15361"/>
        <dbReference type="ChEBI" id="CHEBI:29979"/>
        <dbReference type="ChEBI" id="CHEBI:58702"/>
        <dbReference type="ChEBI" id="CHEBI:64837"/>
        <dbReference type="EC" id="2.7.3.9"/>
    </reaction>
</comment>
<dbReference type="SUPFAM" id="SSF51621">
    <property type="entry name" value="Phosphoenolpyruvate/pyruvate domain"/>
    <property type="match status" value="1"/>
</dbReference>
<sequence length="842" mass="88493">MLQVSESQVRLGLSAPNKTEAIRLAGRAMVDSGLIDPGYIDSMLGREAVSGTYLGSGIAIPHGLPEARDLVRRTGVVVVQFPQGVDWGGGEPARLVVGIAAKSDEHIAVLQRLTGVLGDPAEAERLGTTRDPRAVMAVLNGDGLNGEAPAASAPDSAAAPIDGDSVSVTAPSPHGLHARPATALVEVAKRFRAEIAVRHGGATANAKSLVSLLRLGASGGQPLTVTALGEDAAAALQAIRAAFEAGLDEPVPTAAPPAEESAPARAVPADLDYDGRVIAGISASPGVSTGPVWKFQREELTVTETAPDPQAQHRRLDQALAAAAADLRNLHEEFWKKAGAAKAAIFKAHQELLDDPEMVGEAHALIDRGKSAGWAWRAVYEERAATLAQLADPLLAGRAADLGDVGRRVLRLLAAVTERTAPLPDHPVILLAEDLEPSDTAKLDPAKVLGLCTAGGGATSHTAIIARSLDIPAVVAAGPSVLDLENGRAAILDGDGGVLVADPSERDRDRAAEARIKVGERREAERLDRYKPAITTDGRRVEVAANISDPAEAMQAVDAGGEGVGLMRTEFLFLQRDLPPDEEEQFDAYRTMVRAMNGLPIILRTLDIGGDKNVPYLRMPAEGNPFLGVRGIRLCFEREDLFRTQLRAMLRASVEGPVRIMYPMIATPAELERAKAITEAVRRELDVPPVELGIMIEVPSAVMMADRLAREVSFFSIGTNDLTQYVLAMDRLHPVLAPQADGLHPAVLRMVERTVDAARRAGIWVGACGGVAGDPAGAVLLSGLGVAELSVAIPAVASVKARLRTIAMADAERTAREALDCADAAAVRALVRQRFADAGGVS</sequence>
<comment type="subcellular location">
    <subcellularLocation>
        <location evidence="3">Cytoplasm</location>
    </subcellularLocation>
</comment>
<protein>
    <recommendedName>
        <fullName evidence="5">phosphoenolpyruvate--protein phosphotransferase</fullName>
        <ecNumber evidence="5">2.7.3.9</ecNumber>
    </recommendedName>
</protein>
<dbReference type="InterPro" id="IPR008279">
    <property type="entry name" value="PEP-util_enz_mobile_dom"/>
</dbReference>
<evidence type="ECO:0000256" key="10">
    <source>
        <dbReference type="ARBA" id="ARBA00022679"/>
    </source>
</evidence>
<dbReference type="PRINTS" id="PR00107">
    <property type="entry name" value="PHOSPHOCPHPR"/>
</dbReference>
<dbReference type="PROSITE" id="PS00742">
    <property type="entry name" value="PEP_ENZYMES_2"/>
    <property type="match status" value="1"/>
</dbReference>
<feature type="domain" description="HPr" evidence="16">
    <location>
        <begin position="163"/>
        <end position="250"/>
    </location>
</feature>
<dbReference type="RefSeq" id="WP_149471832.1">
    <property type="nucleotide sequence ID" value="NZ_QOKW01000032.1"/>
</dbReference>
<dbReference type="InterPro" id="IPR000121">
    <property type="entry name" value="PEP_util_C"/>
</dbReference>
<dbReference type="InterPro" id="IPR000032">
    <property type="entry name" value="HPr-like"/>
</dbReference>
<dbReference type="EMBL" id="QOKW01000032">
    <property type="protein sequence ID" value="KAA0676615.1"/>
    <property type="molecule type" value="Genomic_DNA"/>
</dbReference>
<dbReference type="PROSITE" id="PS00370">
    <property type="entry name" value="PEP_ENZYMES_PHOS_SITE"/>
    <property type="match status" value="1"/>
</dbReference>
<keyword evidence="14" id="KW-0460">Magnesium</keyword>
<evidence type="ECO:0000256" key="5">
    <source>
        <dbReference type="ARBA" id="ARBA00012232"/>
    </source>
</evidence>
<dbReference type="InterPro" id="IPR016152">
    <property type="entry name" value="PTrfase/Anion_transptr"/>
</dbReference>
<comment type="caution">
    <text evidence="17">The sequence shown here is derived from an EMBL/GenBank/DDBJ whole genome shotgun (WGS) entry which is preliminary data.</text>
</comment>
<dbReference type="PROSITE" id="PS00369">
    <property type="entry name" value="PTS_HPR_HIS"/>
    <property type="match status" value="1"/>
</dbReference>
<dbReference type="GO" id="GO:0046872">
    <property type="term" value="F:metal ion binding"/>
    <property type="evidence" value="ECO:0007669"/>
    <property type="project" value="UniProtKB-KW"/>
</dbReference>
<evidence type="ECO:0000256" key="13">
    <source>
        <dbReference type="ARBA" id="ARBA00022777"/>
    </source>
</evidence>
<evidence type="ECO:0000256" key="7">
    <source>
        <dbReference type="ARBA" id="ARBA00022490"/>
    </source>
</evidence>
<dbReference type="InterPro" id="IPR035895">
    <property type="entry name" value="HPr-like_sf"/>
</dbReference>
<keyword evidence="10 17" id="KW-0808">Transferase</keyword>
<dbReference type="EC" id="2.7.3.9" evidence="5"/>
<evidence type="ECO:0000313" key="17">
    <source>
        <dbReference type="EMBL" id="KAA0676615.1"/>
    </source>
</evidence>
<dbReference type="InterPro" id="IPR036637">
    <property type="entry name" value="Phosphohistidine_dom_sf"/>
</dbReference>
<dbReference type="PANTHER" id="PTHR46244">
    <property type="entry name" value="PHOSPHOENOLPYRUVATE-PROTEIN PHOSPHOTRANSFERASE"/>
    <property type="match status" value="1"/>
</dbReference>
<comment type="similarity">
    <text evidence="4">Belongs to the PEP-utilizing enzyme family.</text>
</comment>
<dbReference type="GO" id="GO:0009401">
    <property type="term" value="P:phosphoenolpyruvate-dependent sugar phosphotransferase system"/>
    <property type="evidence" value="ECO:0007669"/>
    <property type="project" value="UniProtKB-KW"/>
</dbReference>
<keyword evidence="12" id="KW-0479">Metal-binding</keyword>
<dbReference type="Pfam" id="PF02896">
    <property type="entry name" value="PEP-utilizers_C"/>
    <property type="match status" value="1"/>
</dbReference>
<evidence type="ECO:0000256" key="6">
    <source>
        <dbReference type="ARBA" id="ARBA00022448"/>
    </source>
</evidence>
<dbReference type="Proteomes" id="UP000480854">
    <property type="component" value="Unassembled WGS sequence"/>
</dbReference>
<evidence type="ECO:0000256" key="4">
    <source>
        <dbReference type="ARBA" id="ARBA00007837"/>
    </source>
</evidence>
<dbReference type="SUPFAM" id="SSF52009">
    <property type="entry name" value="Phosphohistidine domain"/>
    <property type="match status" value="1"/>
</dbReference>
<evidence type="ECO:0000256" key="14">
    <source>
        <dbReference type="ARBA" id="ARBA00022842"/>
    </source>
</evidence>
<keyword evidence="7" id="KW-0963">Cytoplasm</keyword>
<evidence type="ECO:0000256" key="3">
    <source>
        <dbReference type="ARBA" id="ARBA00004496"/>
    </source>
</evidence>
<dbReference type="NCBIfam" id="TIGR01003">
    <property type="entry name" value="PTS_HPr_family"/>
    <property type="match status" value="1"/>
</dbReference>
<dbReference type="InterPro" id="IPR036618">
    <property type="entry name" value="PtsI_HPr-bd_sf"/>
</dbReference>
<dbReference type="GO" id="GO:0016301">
    <property type="term" value="F:kinase activity"/>
    <property type="evidence" value="ECO:0007669"/>
    <property type="project" value="UniProtKB-KW"/>
</dbReference>
<accession>A0A9W7KQA7</accession>
<dbReference type="OrthoDB" id="9765468at2"/>
<keyword evidence="6" id="KW-0813">Transport</keyword>
<dbReference type="Pfam" id="PF00381">
    <property type="entry name" value="PTS-HPr"/>
    <property type="match status" value="1"/>
</dbReference>
<dbReference type="Gene3D" id="3.30.1340.10">
    <property type="entry name" value="HPr-like"/>
    <property type="match status" value="1"/>
</dbReference>
<evidence type="ECO:0000256" key="12">
    <source>
        <dbReference type="ARBA" id="ARBA00022723"/>
    </source>
</evidence>
<dbReference type="InterPro" id="IPR002178">
    <property type="entry name" value="PTS_EIIA_type-2_dom"/>
</dbReference>
<dbReference type="SUPFAM" id="SSF55804">
    <property type="entry name" value="Phoshotransferase/anion transport protein"/>
    <property type="match status" value="1"/>
</dbReference>
<dbReference type="InterPro" id="IPR015813">
    <property type="entry name" value="Pyrv/PenolPyrv_kinase-like_dom"/>
</dbReference>
<evidence type="ECO:0000256" key="2">
    <source>
        <dbReference type="ARBA" id="ARBA00001946"/>
    </source>
</evidence>
<dbReference type="InterPro" id="IPR023151">
    <property type="entry name" value="PEP_util_CS"/>
</dbReference>
<dbReference type="InterPro" id="IPR001020">
    <property type="entry name" value="PTS_HPr_His_P_site"/>
</dbReference>
<dbReference type="PROSITE" id="PS00372">
    <property type="entry name" value="PTS_EIIA_TYPE_2_HIS"/>
    <property type="match status" value="1"/>
</dbReference>
<gene>
    <name evidence="17" type="primary">ptsP</name>
    <name evidence="17" type="ORF">DS843_26450</name>
</gene>
<dbReference type="Gene3D" id="3.50.30.10">
    <property type="entry name" value="Phosphohistidine domain"/>
    <property type="match status" value="1"/>
</dbReference>
<dbReference type="PROSITE" id="PS51094">
    <property type="entry name" value="PTS_EIIA_TYPE_2"/>
    <property type="match status" value="1"/>
</dbReference>
<dbReference type="InterPro" id="IPR008731">
    <property type="entry name" value="PTS_EIN"/>
</dbReference>
<feature type="domain" description="PTS EIIA type-2" evidence="15">
    <location>
        <begin position="2"/>
        <end position="142"/>
    </location>
</feature>
<keyword evidence="13" id="KW-0418">Kinase</keyword>
<dbReference type="Gene3D" id="1.10.274.10">
    <property type="entry name" value="PtsI, HPr-binding domain"/>
    <property type="match status" value="1"/>
</dbReference>
<dbReference type="CDD" id="cd00211">
    <property type="entry name" value="PTS_IIA_fru"/>
    <property type="match status" value="1"/>
</dbReference>
<evidence type="ECO:0000313" key="18">
    <source>
        <dbReference type="Proteomes" id="UP000480854"/>
    </source>
</evidence>
<dbReference type="InterPro" id="IPR040442">
    <property type="entry name" value="Pyrv_kinase-like_dom_sf"/>
</dbReference>
<dbReference type="Pfam" id="PF00391">
    <property type="entry name" value="PEP-utilizers"/>
    <property type="match status" value="1"/>
</dbReference>
<dbReference type="PRINTS" id="PR01736">
    <property type="entry name" value="PHPHTRNFRASE"/>
</dbReference>
<evidence type="ECO:0000256" key="9">
    <source>
        <dbReference type="ARBA" id="ARBA00022597"/>
    </source>
</evidence>
<dbReference type="GO" id="GO:0005737">
    <property type="term" value="C:cytoplasm"/>
    <property type="evidence" value="ECO:0007669"/>
    <property type="project" value="UniProtKB-SubCell"/>
</dbReference>
<dbReference type="Gene3D" id="3.40.930.10">
    <property type="entry name" value="Mannitol-specific EII, Chain A"/>
    <property type="match status" value="1"/>
</dbReference>
<name>A0A9W7KQA7_9PROT</name>
<proteinExistence type="inferred from homology"/>
<evidence type="ECO:0000259" key="16">
    <source>
        <dbReference type="PROSITE" id="PS51350"/>
    </source>
</evidence>